<keyword evidence="6" id="KW-1185">Reference proteome</keyword>
<evidence type="ECO:0000259" key="4">
    <source>
        <dbReference type="Pfam" id="PF00891"/>
    </source>
</evidence>
<comment type="caution">
    <text evidence="5">The sequence shown here is derived from an EMBL/GenBank/DDBJ whole genome shotgun (WGS) entry which is preliminary data.</text>
</comment>
<dbReference type="InterPro" id="IPR036388">
    <property type="entry name" value="WH-like_DNA-bd_sf"/>
</dbReference>
<dbReference type="PANTHER" id="PTHR11746">
    <property type="entry name" value="O-METHYLTRANSFERASE"/>
    <property type="match status" value="1"/>
</dbReference>
<feature type="domain" description="O-methyltransferase C-terminal" evidence="4">
    <location>
        <begin position="2"/>
        <end position="208"/>
    </location>
</feature>
<feature type="non-terminal residue" evidence="5">
    <location>
        <position position="1"/>
    </location>
</feature>
<dbReference type="InterPro" id="IPR001077">
    <property type="entry name" value="COMT_C"/>
</dbReference>
<dbReference type="GO" id="GO:0008168">
    <property type="term" value="F:methyltransferase activity"/>
    <property type="evidence" value="ECO:0007669"/>
    <property type="project" value="UniProtKB-KW"/>
</dbReference>
<sequence>YELEGVVLEGRTAFERTHGCNMYTYIAKDPEFNKDFNNAMSSITNVVLEKFIKCYKGLENVKTLVDVGGAFGNALIMITSKYPNIRGINFDLPHIVRLAPSYPGIEHKGGDMFQSVPEADAIFMKSILHDWDDEHCLKLLRNCYKALPKDGKVINIETIVPENPESSDDVAVRSNIQTDIFVMVVCPPGGKERSEVEFQALATKAGFRGVRVECRVFNFSVLEFYK</sequence>
<name>A0ABD2Y3V7_9GENT</name>
<dbReference type="GO" id="GO:0032259">
    <property type="term" value="P:methylation"/>
    <property type="evidence" value="ECO:0007669"/>
    <property type="project" value="UniProtKB-KW"/>
</dbReference>
<evidence type="ECO:0000256" key="2">
    <source>
        <dbReference type="ARBA" id="ARBA00022679"/>
    </source>
</evidence>
<dbReference type="Proteomes" id="UP001630127">
    <property type="component" value="Unassembled WGS sequence"/>
</dbReference>
<keyword evidence="3" id="KW-0949">S-adenosyl-L-methionine</keyword>
<evidence type="ECO:0000313" key="6">
    <source>
        <dbReference type="Proteomes" id="UP001630127"/>
    </source>
</evidence>
<dbReference type="SUPFAM" id="SSF53335">
    <property type="entry name" value="S-adenosyl-L-methionine-dependent methyltransferases"/>
    <property type="match status" value="1"/>
</dbReference>
<organism evidence="5 6">
    <name type="scientific">Cinchona calisaya</name>
    <dbReference type="NCBI Taxonomy" id="153742"/>
    <lineage>
        <taxon>Eukaryota</taxon>
        <taxon>Viridiplantae</taxon>
        <taxon>Streptophyta</taxon>
        <taxon>Embryophyta</taxon>
        <taxon>Tracheophyta</taxon>
        <taxon>Spermatophyta</taxon>
        <taxon>Magnoliopsida</taxon>
        <taxon>eudicotyledons</taxon>
        <taxon>Gunneridae</taxon>
        <taxon>Pentapetalae</taxon>
        <taxon>asterids</taxon>
        <taxon>lamiids</taxon>
        <taxon>Gentianales</taxon>
        <taxon>Rubiaceae</taxon>
        <taxon>Cinchonoideae</taxon>
        <taxon>Cinchoneae</taxon>
        <taxon>Cinchona</taxon>
    </lineage>
</organism>
<dbReference type="AlphaFoldDB" id="A0ABD2Y3V7"/>
<gene>
    <name evidence="5" type="ORF">ACH5RR_039542</name>
</gene>
<evidence type="ECO:0000256" key="1">
    <source>
        <dbReference type="ARBA" id="ARBA00022603"/>
    </source>
</evidence>
<protein>
    <recommendedName>
        <fullName evidence="4">O-methyltransferase C-terminal domain-containing protein</fullName>
    </recommendedName>
</protein>
<evidence type="ECO:0000256" key="3">
    <source>
        <dbReference type="ARBA" id="ARBA00022691"/>
    </source>
</evidence>
<dbReference type="Gene3D" id="1.10.10.10">
    <property type="entry name" value="Winged helix-like DNA-binding domain superfamily/Winged helix DNA-binding domain"/>
    <property type="match status" value="1"/>
</dbReference>
<reference evidence="5 6" key="1">
    <citation type="submission" date="2024-11" db="EMBL/GenBank/DDBJ databases">
        <title>A near-complete genome assembly of Cinchona calisaya.</title>
        <authorList>
            <person name="Lian D.C."/>
            <person name="Zhao X.W."/>
            <person name="Wei L."/>
        </authorList>
    </citation>
    <scope>NUCLEOTIDE SEQUENCE [LARGE SCALE GENOMIC DNA]</scope>
    <source>
        <tissue evidence="5">Nenye</tissue>
    </source>
</reference>
<keyword evidence="1" id="KW-0489">Methyltransferase</keyword>
<dbReference type="PROSITE" id="PS51683">
    <property type="entry name" value="SAM_OMT_II"/>
    <property type="match status" value="1"/>
</dbReference>
<dbReference type="InterPro" id="IPR016461">
    <property type="entry name" value="COMT-like"/>
</dbReference>
<accession>A0ABD2Y3V7</accession>
<dbReference type="Gene3D" id="3.40.50.150">
    <property type="entry name" value="Vaccinia Virus protein VP39"/>
    <property type="match status" value="1"/>
</dbReference>
<dbReference type="InterPro" id="IPR029063">
    <property type="entry name" value="SAM-dependent_MTases_sf"/>
</dbReference>
<proteinExistence type="predicted"/>
<keyword evidence="2" id="KW-0808">Transferase</keyword>
<evidence type="ECO:0000313" key="5">
    <source>
        <dbReference type="EMBL" id="KAL3500449.1"/>
    </source>
</evidence>
<dbReference type="EMBL" id="JBJUIK010000016">
    <property type="protein sequence ID" value="KAL3500449.1"/>
    <property type="molecule type" value="Genomic_DNA"/>
</dbReference>
<dbReference type="Pfam" id="PF00891">
    <property type="entry name" value="Methyltransf_2"/>
    <property type="match status" value="1"/>
</dbReference>